<accession>A0A0E9PE78</accession>
<reference evidence="1" key="1">
    <citation type="submission" date="2014-11" db="EMBL/GenBank/DDBJ databases">
        <authorList>
            <person name="Amaro Gonzalez C."/>
        </authorList>
    </citation>
    <scope>NUCLEOTIDE SEQUENCE</scope>
</reference>
<evidence type="ECO:0000313" key="1">
    <source>
        <dbReference type="EMBL" id="JAH02921.1"/>
    </source>
</evidence>
<sequence length="40" mass="4417">MLDEGTGAPGTSCDTVVWWEIKSDMKKRPEGCESLPSDFL</sequence>
<dbReference type="EMBL" id="GBXM01105656">
    <property type="protein sequence ID" value="JAH02921.1"/>
    <property type="molecule type" value="Transcribed_RNA"/>
</dbReference>
<organism evidence="1">
    <name type="scientific">Anguilla anguilla</name>
    <name type="common">European freshwater eel</name>
    <name type="synonym">Muraena anguilla</name>
    <dbReference type="NCBI Taxonomy" id="7936"/>
    <lineage>
        <taxon>Eukaryota</taxon>
        <taxon>Metazoa</taxon>
        <taxon>Chordata</taxon>
        <taxon>Craniata</taxon>
        <taxon>Vertebrata</taxon>
        <taxon>Euteleostomi</taxon>
        <taxon>Actinopterygii</taxon>
        <taxon>Neopterygii</taxon>
        <taxon>Teleostei</taxon>
        <taxon>Anguilliformes</taxon>
        <taxon>Anguillidae</taxon>
        <taxon>Anguilla</taxon>
    </lineage>
</organism>
<reference evidence="1" key="2">
    <citation type="journal article" date="2015" name="Fish Shellfish Immunol.">
        <title>Early steps in the European eel (Anguilla anguilla)-Vibrio vulnificus interaction in the gills: Role of the RtxA13 toxin.</title>
        <authorList>
            <person name="Callol A."/>
            <person name="Pajuelo D."/>
            <person name="Ebbesson L."/>
            <person name="Teles M."/>
            <person name="MacKenzie S."/>
            <person name="Amaro C."/>
        </authorList>
    </citation>
    <scope>NUCLEOTIDE SEQUENCE</scope>
</reference>
<name>A0A0E9PE78_ANGAN</name>
<proteinExistence type="predicted"/>
<dbReference type="AlphaFoldDB" id="A0A0E9PE78"/>
<protein>
    <submittedName>
        <fullName evidence="1">Uncharacterized protein</fullName>
    </submittedName>
</protein>